<evidence type="ECO:0000313" key="3">
    <source>
        <dbReference type="Proteomes" id="UP000290649"/>
    </source>
</evidence>
<gene>
    <name evidence="2" type="ORF">DS745_09245</name>
</gene>
<comment type="caution">
    <text evidence="2">The sequence shown here is derived from an EMBL/GenBank/DDBJ whole genome shotgun (WGS) entry which is preliminary data.</text>
</comment>
<dbReference type="PROSITE" id="PS50965">
    <property type="entry name" value="NERD"/>
    <property type="match status" value="1"/>
</dbReference>
<proteinExistence type="predicted"/>
<feature type="domain" description="NERD" evidence="1">
    <location>
        <begin position="52"/>
        <end position="169"/>
    </location>
</feature>
<name>A0A4Q0VSY8_9BACI</name>
<sequence>MRREFYPRGDKMIDKERKIPYKVMVLEVLLARLSVHYPNRGYIEGELGKAIAGWRGEQAIDYYLTFLPKEKYRILHDLRLEDNEKRFFQIDTILLSKKYHVILEVKNMAGTLFFNNNPQQLVQTLNNEEKAYQCPIMQVERQRLQLQAFLRSLQLPEVPIFVLVVSSHPNTVIKIAPNFKKANQYVIQSAAIPERINTIEANFDEDKLTPKELKKISRTLIKHHQPLKPDYLEKYKIAHSDLLTGVHCPNCRQIPMQRKRGYWYCHSCQHSSKDAHLAAIHNYSVLLGPTITNQQLRNFLHLPSPSVASKILSSLSLKKSGIMKGSYYQLE</sequence>
<dbReference type="EMBL" id="QOUX01000032">
    <property type="protein sequence ID" value="RXJ01656.1"/>
    <property type="molecule type" value="Genomic_DNA"/>
</dbReference>
<dbReference type="AlphaFoldDB" id="A0A4Q0VSY8"/>
<dbReference type="InterPro" id="IPR011528">
    <property type="entry name" value="NERD"/>
</dbReference>
<organism evidence="2 3">
    <name type="scientific">Anaerobacillus alkaliphilus</name>
    <dbReference type="NCBI Taxonomy" id="1548597"/>
    <lineage>
        <taxon>Bacteria</taxon>
        <taxon>Bacillati</taxon>
        <taxon>Bacillota</taxon>
        <taxon>Bacilli</taxon>
        <taxon>Bacillales</taxon>
        <taxon>Bacillaceae</taxon>
        <taxon>Anaerobacillus</taxon>
    </lineage>
</organism>
<dbReference type="Pfam" id="PF08378">
    <property type="entry name" value="NERD"/>
    <property type="match status" value="1"/>
</dbReference>
<protein>
    <submittedName>
        <fullName evidence="2">NERD domain-containing protein</fullName>
    </submittedName>
</protein>
<accession>A0A4Q0VSY8</accession>
<keyword evidence="3" id="KW-1185">Reference proteome</keyword>
<evidence type="ECO:0000313" key="2">
    <source>
        <dbReference type="EMBL" id="RXJ01656.1"/>
    </source>
</evidence>
<evidence type="ECO:0000259" key="1">
    <source>
        <dbReference type="PROSITE" id="PS50965"/>
    </source>
</evidence>
<reference evidence="2 3" key="1">
    <citation type="journal article" date="2019" name="Int. J. Syst. Evol. Microbiol.">
        <title>Anaerobacillus alkaliphilus sp. nov., a novel alkaliphilic and moderately halophilic bacterium.</title>
        <authorList>
            <person name="Borsodi A.K."/>
            <person name="Aszalos J.M."/>
            <person name="Bihari P."/>
            <person name="Nagy I."/>
            <person name="Schumann P."/>
            <person name="Sproer C."/>
            <person name="Kovacs A.L."/>
            <person name="Boka K."/>
            <person name="Dobosy P."/>
            <person name="Ovari M."/>
            <person name="Szili-Kovacs T."/>
            <person name="Toth E."/>
        </authorList>
    </citation>
    <scope>NUCLEOTIDE SEQUENCE [LARGE SCALE GENOMIC DNA]</scope>
    <source>
        <strain evidence="2 3">B16-10</strain>
    </source>
</reference>
<dbReference type="Proteomes" id="UP000290649">
    <property type="component" value="Unassembled WGS sequence"/>
</dbReference>